<protein>
    <submittedName>
        <fullName evidence="1">Uncharacterized protein</fullName>
    </submittedName>
</protein>
<organism evidence="1">
    <name type="scientific">Edafosvirus sp</name>
    <dbReference type="NCBI Taxonomy" id="2487765"/>
    <lineage>
        <taxon>Viruses</taxon>
        <taxon>Varidnaviria</taxon>
        <taxon>Bamfordvirae</taxon>
        <taxon>Nucleocytoviricota</taxon>
        <taxon>Megaviricetes</taxon>
        <taxon>Imitervirales</taxon>
        <taxon>Mimiviridae</taxon>
        <taxon>Klosneuvirinae</taxon>
    </lineage>
</organism>
<dbReference type="EMBL" id="MK072087">
    <property type="protein sequence ID" value="AYV78656.1"/>
    <property type="molecule type" value="Genomic_DNA"/>
</dbReference>
<accession>A0A3G4ZUR7</accession>
<name>A0A3G4ZUR7_9VIRU</name>
<proteinExistence type="predicted"/>
<evidence type="ECO:0000313" key="1">
    <source>
        <dbReference type="EMBL" id="AYV78656.1"/>
    </source>
</evidence>
<reference evidence="1" key="1">
    <citation type="submission" date="2018-10" db="EMBL/GenBank/DDBJ databases">
        <title>Hidden diversity of soil giant viruses.</title>
        <authorList>
            <person name="Schulz F."/>
            <person name="Alteio L."/>
            <person name="Goudeau D."/>
            <person name="Ryan E.M."/>
            <person name="Malmstrom R.R."/>
            <person name="Blanchard J."/>
            <person name="Woyke T."/>
        </authorList>
    </citation>
    <scope>NUCLEOTIDE SEQUENCE</scope>
    <source>
        <strain evidence="1">EDV1</strain>
    </source>
</reference>
<gene>
    <name evidence="1" type="ORF">Edafosvirus22_13</name>
</gene>
<sequence length="820" mass="92251">MSSKGKNRFRNFLGDGRSDLYVSAFYRGNDFTHAYNASNPKDILGSVAWEVMRAELYENKGNARDNDIHWEFTDFVTKAALLHRAIDQPMGRGVENARIRNAIQNLKLNEGDIKNAYPTNPTEREKPVKDWVYWQAMVDKQKADIDALLGATPPIEVRKASEEGIQQYFDSLAERMRATPMGIFAFGAEANEALRSAILNKINAVSSGASGQYTTIQNSPEARDLWQNIYQKWSDLDDREKKFYKQNVIVMKRSSSGGAWVPVDESEYGNSNANLNDYRLNLAKPNEGSDRTVFGNALPKLPVSEVNSIWYTDASGRRQYVAVSLETSGAVGRDFFVNLYQALYTTGVAKFKMGGTGSDVDMNVQSSWKDNDLPYFNIYVDKLIRKRLMTLKSAKPEPSVEENDEVVNFTDCKVWYRDATGAFVKKVNGQTVRYGDQDQSTADTLKAEFKCYSTLVNASDAQDCRKYVFNCLVEGDSDGLKKCMAVLKDAPADFFVVAKAEISQMHPMVALKTLQKFGFRVQSVYDDESKVSIKKVERMRHWLENFMAEKFKDADVQAAIKNNDRLLAYLDLIAQYVNCNPGMLNKGFSGKTEEMVGKYVPSGYISNLGIKMRKEPTGISSGLVDIGRLRSHLRSSMYGAVSSRPQGLFGVSLQQQNPIRSPFGGTSFGMLMPVPLQAGGHYETDLVTKRLYEQGTCTGSRLLRAIAGGIVETMKKYNKSLAEEDKQKIWQKINNLQKSEEELITTLRYIEEYSMLMEYFKDYKAKTLSQSSLESLVKHHSNLLSRHNKEEGAVATILQALQKVVACKDGEDGDYEELVI</sequence>